<feature type="transmembrane region" description="Helical" evidence="2">
    <location>
        <begin position="342"/>
        <end position="362"/>
    </location>
</feature>
<feature type="transmembrane region" description="Helical" evidence="2">
    <location>
        <begin position="193"/>
        <end position="212"/>
    </location>
</feature>
<evidence type="ECO:0008006" key="6">
    <source>
        <dbReference type="Google" id="ProtNLM"/>
    </source>
</evidence>
<dbReference type="AlphaFoldDB" id="A0A1B9IEQ3"/>
<keyword evidence="2" id="KW-0812">Transmembrane</keyword>
<dbReference type="STRING" id="1296096.A0A1B9IEQ3"/>
<feature type="transmembrane region" description="Helical" evidence="2">
    <location>
        <begin position="319"/>
        <end position="336"/>
    </location>
</feature>
<dbReference type="Pfam" id="PF06912">
    <property type="entry name" value="DUF1275"/>
    <property type="match status" value="1"/>
</dbReference>
<accession>A0A1B9IEQ3</accession>
<keyword evidence="5" id="KW-1185">Reference proteome</keyword>
<reference evidence="3" key="1">
    <citation type="submission" date="2013-07" db="EMBL/GenBank/DDBJ databases">
        <title>The Genome Sequence of Cryptococcus pinus CBS10737.</title>
        <authorList>
            <consortium name="The Broad Institute Genome Sequencing Platform"/>
            <person name="Cuomo C."/>
            <person name="Litvintseva A."/>
            <person name="Chen Y."/>
            <person name="Heitman J."/>
            <person name="Sun S."/>
            <person name="Springer D."/>
            <person name="Dromer F."/>
            <person name="Young S.K."/>
            <person name="Zeng Q."/>
            <person name="Gargeya S."/>
            <person name="Fitzgerald M."/>
            <person name="Abouelleil A."/>
            <person name="Alvarado L."/>
            <person name="Berlin A.M."/>
            <person name="Chapman S.B."/>
            <person name="Dewar J."/>
            <person name="Goldberg J."/>
            <person name="Griggs A."/>
            <person name="Gujja S."/>
            <person name="Hansen M."/>
            <person name="Howarth C."/>
            <person name="Imamovic A."/>
            <person name="Larimer J."/>
            <person name="McCowan C."/>
            <person name="Murphy C."/>
            <person name="Pearson M."/>
            <person name="Priest M."/>
            <person name="Roberts A."/>
            <person name="Saif S."/>
            <person name="Shea T."/>
            <person name="Sykes S."/>
            <person name="Wortman J."/>
            <person name="Nusbaum C."/>
            <person name="Birren B."/>
        </authorList>
    </citation>
    <scope>NUCLEOTIDE SEQUENCE [LARGE SCALE GENOMIC DNA]</scope>
    <source>
        <strain evidence="3">CBS 10737</strain>
    </source>
</reference>
<dbReference type="PANTHER" id="PTHR37488">
    <property type="entry name" value="DUF1275 DOMAIN-CONTAINING PROTEIN"/>
    <property type="match status" value="1"/>
</dbReference>
<feature type="compositionally biased region" description="Polar residues" evidence="1">
    <location>
        <begin position="1"/>
        <end position="60"/>
    </location>
</feature>
<sequence>MSSHNFSIPPSREISQTSTAKTSTTDLLSNTCNSMKRPSDSICSQTTNHESASQSQTTEDQAGECARDSGTYWEGKRQIREAQDNDGKLCCDNTETVVDGGKGQVFQEKSDDNDVSLDTKKVIFPPWKRQDKWSSWMSDTVTAKSLVFCLIMQAFATGILDATTYLDFQTFASNQTGNTILLTVAIVKSSGHLLLLTGVSFASFLGAALVFGHIGNFIGVRRRIWLLMNVTAQIIFLILSTIFLSSIGPIQTRLGEKHEWVIISLFATMSGAQVVSARQASIQEIPTAPMTSSYVDLVSDKYLFSGFKNKNSKSRNRRLSYILSMIIGSFIGGIMHKYAGSWIVVLVAIGFKLIVLALMCIAPSEILEKKDKGKISVC</sequence>
<dbReference type="KEGG" id="kpin:30169446"/>
<dbReference type="Proteomes" id="UP000094020">
    <property type="component" value="Chromosome 1"/>
</dbReference>
<dbReference type="OrthoDB" id="5288586at2759"/>
<evidence type="ECO:0000313" key="4">
    <source>
        <dbReference type="EMBL" id="WWC66347.1"/>
    </source>
</evidence>
<reference evidence="4" key="2">
    <citation type="submission" date="2013-07" db="EMBL/GenBank/DDBJ databases">
        <authorList>
            <consortium name="The Broad Institute Genome Sequencing Platform"/>
            <person name="Cuomo C."/>
            <person name="Litvintseva A."/>
            <person name="Chen Y."/>
            <person name="Heitman J."/>
            <person name="Sun S."/>
            <person name="Springer D."/>
            <person name="Dromer F."/>
            <person name="Young S.K."/>
            <person name="Zeng Q."/>
            <person name="Gargeya S."/>
            <person name="Fitzgerald M."/>
            <person name="Abouelleil A."/>
            <person name="Alvarado L."/>
            <person name="Berlin A.M."/>
            <person name="Chapman S.B."/>
            <person name="Dewar J."/>
            <person name="Goldberg J."/>
            <person name="Griggs A."/>
            <person name="Gujja S."/>
            <person name="Hansen M."/>
            <person name="Howarth C."/>
            <person name="Imamovic A."/>
            <person name="Larimer J."/>
            <person name="McCowan C."/>
            <person name="Murphy C."/>
            <person name="Pearson M."/>
            <person name="Priest M."/>
            <person name="Roberts A."/>
            <person name="Saif S."/>
            <person name="Shea T."/>
            <person name="Sykes S."/>
            <person name="Wortman J."/>
            <person name="Nusbaum C."/>
            <person name="Birren B."/>
        </authorList>
    </citation>
    <scope>NUCLEOTIDE SEQUENCE</scope>
    <source>
        <strain evidence="4">CBS 10737</strain>
    </source>
</reference>
<evidence type="ECO:0000256" key="1">
    <source>
        <dbReference type="SAM" id="MobiDB-lite"/>
    </source>
</evidence>
<keyword evidence="2" id="KW-0472">Membrane</keyword>
<dbReference type="RefSeq" id="XP_019014989.1">
    <property type="nucleotide sequence ID" value="XM_019152851.1"/>
</dbReference>
<evidence type="ECO:0000313" key="5">
    <source>
        <dbReference type="Proteomes" id="UP000094020"/>
    </source>
</evidence>
<proteinExistence type="predicted"/>
<dbReference type="EMBL" id="KI894007">
    <property type="protein sequence ID" value="OCF53770.1"/>
    <property type="molecule type" value="Genomic_DNA"/>
</dbReference>
<gene>
    <name evidence="3" type="ORF">I206_01077</name>
    <name evidence="4" type="ORF">I206_100248</name>
</gene>
<feature type="region of interest" description="Disordered" evidence="1">
    <location>
        <begin position="1"/>
        <end position="69"/>
    </location>
</feature>
<protein>
    <recommendedName>
        <fullName evidence="6">DUF1275 domain-containing protein</fullName>
    </recommendedName>
</protein>
<dbReference type="PANTHER" id="PTHR37488:SF2">
    <property type="entry name" value="DUF1275 DOMAIN-CONTAINING PROTEIN"/>
    <property type="match status" value="1"/>
</dbReference>
<keyword evidence="2" id="KW-1133">Transmembrane helix</keyword>
<dbReference type="EMBL" id="CP144519">
    <property type="protein sequence ID" value="WWC66347.1"/>
    <property type="molecule type" value="Genomic_DNA"/>
</dbReference>
<reference evidence="3" key="3">
    <citation type="submission" date="2016-07" db="EMBL/GenBank/DDBJ databases">
        <title>Evolution of pathogenesis and genome organization in the Tremellales.</title>
        <authorList>
            <person name="Cuomo C."/>
            <person name="Litvintseva A."/>
            <person name="Heitman J."/>
            <person name="Chen Y."/>
            <person name="Sun S."/>
            <person name="Springer D."/>
            <person name="Dromer F."/>
            <person name="Young S."/>
            <person name="Zeng Q."/>
            <person name="Chapman S."/>
            <person name="Gujja S."/>
            <person name="Saif S."/>
            <person name="Birren B."/>
        </authorList>
    </citation>
    <scope>NUCLEOTIDE SEQUENCE</scope>
    <source>
        <strain evidence="3">CBS 10737</strain>
    </source>
</reference>
<feature type="transmembrane region" description="Helical" evidence="2">
    <location>
        <begin position="224"/>
        <end position="248"/>
    </location>
</feature>
<name>A0A1B9IEQ3_9TREE</name>
<organism evidence="3">
    <name type="scientific">Kwoniella pini CBS 10737</name>
    <dbReference type="NCBI Taxonomy" id="1296096"/>
    <lineage>
        <taxon>Eukaryota</taxon>
        <taxon>Fungi</taxon>
        <taxon>Dikarya</taxon>
        <taxon>Basidiomycota</taxon>
        <taxon>Agaricomycotina</taxon>
        <taxon>Tremellomycetes</taxon>
        <taxon>Tremellales</taxon>
        <taxon>Cryptococcaceae</taxon>
        <taxon>Kwoniella</taxon>
    </lineage>
</organism>
<dbReference type="GeneID" id="30169446"/>
<evidence type="ECO:0000313" key="3">
    <source>
        <dbReference type="EMBL" id="OCF53770.1"/>
    </source>
</evidence>
<evidence type="ECO:0000256" key="2">
    <source>
        <dbReference type="SAM" id="Phobius"/>
    </source>
</evidence>
<dbReference type="InterPro" id="IPR010699">
    <property type="entry name" value="DUF1275"/>
</dbReference>
<reference evidence="4" key="4">
    <citation type="submission" date="2024-02" db="EMBL/GenBank/DDBJ databases">
        <title>Comparative genomics of Cryptococcus and Kwoniella reveals pathogenesis evolution and contrasting modes of karyotype evolution via chromosome fusion or intercentromeric recombination.</title>
        <authorList>
            <person name="Coelho M.A."/>
            <person name="David-Palma M."/>
            <person name="Shea T."/>
            <person name="Bowers K."/>
            <person name="McGinley-Smith S."/>
            <person name="Mohammad A.W."/>
            <person name="Gnirke A."/>
            <person name="Yurkov A.M."/>
            <person name="Nowrousian M."/>
            <person name="Sun S."/>
            <person name="Cuomo C.A."/>
            <person name="Heitman J."/>
        </authorList>
    </citation>
    <scope>NUCLEOTIDE SEQUENCE</scope>
    <source>
        <strain evidence="4">CBS 10737</strain>
    </source>
</reference>